<evidence type="ECO:0000256" key="1">
    <source>
        <dbReference type="ARBA" id="ARBA00004137"/>
    </source>
</evidence>
<dbReference type="PANTHER" id="PTHR15336:SF0">
    <property type="entry name" value="CYTOCHROME B-C1 COMPLEX SUBUNIT 6, MITOCHONDRIAL"/>
    <property type="match status" value="1"/>
</dbReference>
<evidence type="ECO:0000259" key="10">
    <source>
        <dbReference type="Pfam" id="PF02320"/>
    </source>
</evidence>
<evidence type="ECO:0000256" key="2">
    <source>
        <dbReference type="ARBA" id="ARBA00006498"/>
    </source>
</evidence>
<keyword evidence="12" id="KW-1185">Reference proteome</keyword>
<dbReference type="PANTHER" id="PTHR15336">
    <property type="entry name" value="UBIQUINOL-CYTOCHROME C REDUCTASE COMPLEX 7.8 KDA PROTEIN"/>
    <property type="match status" value="1"/>
</dbReference>
<dbReference type="InterPro" id="IPR023184">
    <property type="entry name" value="Ubol_cytC_Rdtase_hinge_dom"/>
</dbReference>
<keyword evidence="4" id="KW-0679">Respiratory chain</keyword>
<dbReference type="AlphaFoldDB" id="B5X7W9"/>
<evidence type="ECO:0000256" key="9">
    <source>
        <dbReference type="SAM" id="MobiDB-lite"/>
    </source>
</evidence>
<feature type="domain" description="Ubiquinol-cytochrome C reductase hinge" evidence="10">
    <location>
        <begin position="28"/>
        <end position="82"/>
    </location>
</feature>
<keyword evidence="5" id="KW-0999">Mitochondrion inner membrane</keyword>
<dbReference type="OrthoDB" id="405848at2759"/>
<dbReference type="EMBL" id="BT047138">
    <property type="protein sequence ID" value="ACI66939.1"/>
    <property type="molecule type" value="mRNA"/>
</dbReference>
<keyword evidence="7" id="KW-0496">Mitochondrion</keyword>
<dbReference type="KEGG" id="sasa:106574032"/>
<dbReference type="Gene3D" id="1.10.287.20">
    <property type="entry name" value="Ubiquinol-cytochrome C reductase hinge domain"/>
    <property type="match status" value="1"/>
</dbReference>
<reference evidence="11" key="1">
    <citation type="submission" date="2008-10" db="EMBL/GenBank/DDBJ databases">
        <authorList>
            <consortium name="cGRASP (B.F. Koop &amp; W.S. Davidson)"/>
            <person name="Leong J."/>
            <person name="von Schalburg K."/>
            <person name="Cooper G."/>
            <person name="Moore R."/>
            <person name="Holt R."/>
            <person name="Davidson W.S."/>
            <person name="Koop B.F."/>
        </authorList>
    </citation>
    <scope>NUCLEOTIDE SEQUENCE</scope>
    <source>
        <tissue evidence="11">Thymus</tissue>
    </source>
</reference>
<dbReference type="Pfam" id="PF02320">
    <property type="entry name" value="UCR_hinge"/>
    <property type="match status" value="1"/>
</dbReference>
<evidence type="ECO:0000313" key="13">
    <source>
        <dbReference type="RefSeq" id="XP_014005019.1"/>
    </source>
</evidence>
<dbReference type="STRING" id="8030.ENSSSAP00000040828"/>
<evidence type="ECO:0000256" key="8">
    <source>
        <dbReference type="ARBA" id="ARBA00023136"/>
    </source>
</evidence>
<dbReference type="GeneID" id="106574032"/>
<dbReference type="InterPro" id="IPR003422">
    <property type="entry name" value="Cyt_b-c1_6"/>
</dbReference>
<dbReference type="SUPFAM" id="SSF81531">
    <property type="entry name" value="Non-heme 11 kDa protein of cytochrome bc1 complex (Ubiquinol-cytochrome c reductase)"/>
    <property type="match status" value="1"/>
</dbReference>
<comment type="similarity">
    <text evidence="2">Belongs to the UQCRH/QCR6 family.</text>
</comment>
<keyword evidence="8" id="KW-0472">Membrane</keyword>
<evidence type="ECO:0000256" key="5">
    <source>
        <dbReference type="ARBA" id="ARBA00022792"/>
    </source>
</evidence>
<keyword evidence="6" id="KW-0249">Electron transport</keyword>
<protein>
    <submittedName>
        <fullName evidence="11 13">Cytochrome b-c1 complex subunit 6, mitochondrial</fullName>
    </submittedName>
</protein>
<evidence type="ECO:0000313" key="12">
    <source>
        <dbReference type="Proteomes" id="UP001652741"/>
    </source>
</evidence>
<name>B5X7W9_SALSA</name>
<evidence type="ECO:0000313" key="11">
    <source>
        <dbReference type="EMBL" id="ACI66939.1"/>
    </source>
</evidence>
<evidence type="ECO:0000256" key="3">
    <source>
        <dbReference type="ARBA" id="ARBA00022448"/>
    </source>
</evidence>
<evidence type="ECO:0000256" key="6">
    <source>
        <dbReference type="ARBA" id="ARBA00022982"/>
    </source>
</evidence>
<dbReference type="GO" id="GO:0006122">
    <property type="term" value="P:mitochondrial electron transport, ubiquinol to cytochrome c"/>
    <property type="evidence" value="ECO:0007669"/>
    <property type="project" value="InterPro"/>
</dbReference>
<dbReference type="RefSeq" id="XP_014005019.1">
    <property type="nucleotide sequence ID" value="XM_014149544.1"/>
</dbReference>
<reference evidence="11" key="2">
    <citation type="journal article" date="2010" name="BMC Genomics">
        <title>Salmo salar and Esox lucius full-length cDNA sequences reveal changes in evolutionary pressures on a post-tetraploidization genome.</title>
        <authorList>
            <person name="Leong J.S."/>
            <person name="Jantzen S.G."/>
            <person name="von Schalburg K.R."/>
            <person name="Cooper G.A."/>
            <person name="Messmer A.M."/>
            <person name="Liao N.Y."/>
            <person name="Munro S."/>
            <person name="Moore R."/>
            <person name="Holt R.A."/>
            <person name="Jones S.J."/>
            <person name="Davidson W.S."/>
            <person name="Koop B.F."/>
        </authorList>
    </citation>
    <scope>NUCLEOTIDE SEQUENCE</scope>
    <source>
        <tissue evidence="11">Thymus</tissue>
    </source>
</reference>
<dbReference type="GO" id="GO:0005743">
    <property type="term" value="C:mitochondrial inner membrane"/>
    <property type="evidence" value="ECO:0007669"/>
    <property type="project" value="UniProtKB-SubCell"/>
</dbReference>
<evidence type="ECO:0000256" key="4">
    <source>
        <dbReference type="ARBA" id="ARBA00022660"/>
    </source>
</evidence>
<accession>B5X7W9</accession>
<comment type="subcellular location">
    <subcellularLocation>
        <location evidence="1">Mitochondrion inner membrane</location>
        <topology evidence="1">Peripheral membrane protein</topology>
        <orientation evidence="1">Intermembrane side</orientation>
    </subcellularLocation>
</comment>
<reference evidence="11" key="3">
    <citation type="submission" date="2010-08" db="EMBL/GenBank/DDBJ databases">
        <authorList>
            <consortium name="cGRASP (B.F. Koop &amp; W.S. Davidson)"/>
        </authorList>
    </citation>
    <scope>NUCLEOTIDE SEQUENCE</scope>
    <source>
        <tissue evidence="11">Thymus</tissue>
    </source>
</reference>
<sequence>MVFEEKMILNGEPEDEEEEEEEEEDMVDPLEVVRDKCAQAEHCVHARAKLEDCESRVGSKSETREDCTEELFDFLHARDHCMNVVPSDVWKLLPRMNQVLADFFRFSHDVKQRGTEFEGGSQSLSFCQVKSLQLPALLVEVPCQI</sequence>
<dbReference type="PaxDb" id="8030-ENSSSAP00000040828"/>
<reference evidence="13" key="4">
    <citation type="submission" date="2025-04" db="UniProtKB">
        <authorList>
            <consortium name="RefSeq"/>
        </authorList>
    </citation>
    <scope>IDENTIFICATION</scope>
    <source>
        <tissue evidence="13">Muscle</tissue>
    </source>
</reference>
<dbReference type="InterPro" id="IPR036811">
    <property type="entry name" value="Ubol_cytC_Rdtase_hinge_dom_sf"/>
</dbReference>
<feature type="region of interest" description="Disordered" evidence="9">
    <location>
        <begin position="1"/>
        <end position="25"/>
    </location>
</feature>
<organism evidence="11">
    <name type="scientific">Salmo salar</name>
    <name type="common">Atlantic salmon</name>
    <dbReference type="NCBI Taxonomy" id="8030"/>
    <lineage>
        <taxon>Eukaryota</taxon>
        <taxon>Metazoa</taxon>
        <taxon>Chordata</taxon>
        <taxon>Craniata</taxon>
        <taxon>Vertebrata</taxon>
        <taxon>Euteleostomi</taxon>
        <taxon>Actinopterygii</taxon>
        <taxon>Neopterygii</taxon>
        <taxon>Teleostei</taxon>
        <taxon>Protacanthopterygii</taxon>
        <taxon>Salmoniformes</taxon>
        <taxon>Salmonidae</taxon>
        <taxon>Salmoninae</taxon>
        <taxon>Salmo</taxon>
    </lineage>
</organism>
<dbReference type="Bgee" id="ENSSSAG00000044798">
    <property type="expression patterns" value="Expressed in fast muscle tissue and 23 other cell types or tissues"/>
</dbReference>
<feature type="compositionally biased region" description="Acidic residues" evidence="9">
    <location>
        <begin position="12"/>
        <end position="25"/>
    </location>
</feature>
<gene>
    <name evidence="11" type="primary">QCR6</name>
    <name evidence="13" type="synonym">LOC106574032</name>
</gene>
<dbReference type="Proteomes" id="UP001652741">
    <property type="component" value="Chromosome ssa16"/>
</dbReference>
<evidence type="ECO:0000256" key="7">
    <source>
        <dbReference type="ARBA" id="ARBA00023128"/>
    </source>
</evidence>
<proteinExistence type="evidence at transcript level"/>
<keyword evidence="3" id="KW-0813">Transport</keyword>